<dbReference type="SUPFAM" id="SSF109604">
    <property type="entry name" value="HD-domain/PDEase-like"/>
    <property type="match status" value="1"/>
</dbReference>
<dbReference type="SMART" id="SM00471">
    <property type="entry name" value="HDc"/>
    <property type="match status" value="1"/>
</dbReference>
<dbReference type="Pfam" id="PF13487">
    <property type="entry name" value="HD_5"/>
    <property type="match status" value="1"/>
</dbReference>
<proteinExistence type="predicted"/>
<dbReference type="PROSITE" id="PS51832">
    <property type="entry name" value="HD_GYP"/>
    <property type="match status" value="1"/>
</dbReference>
<reference evidence="2" key="1">
    <citation type="journal article" date="2021" name="PeerJ">
        <title>Extensive microbial diversity within the chicken gut microbiome revealed by metagenomics and culture.</title>
        <authorList>
            <person name="Gilroy R."/>
            <person name="Ravi A."/>
            <person name="Getino M."/>
            <person name="Pursley I."/>
            <person name="Horton D.L."/>
            <person name="Alikhan N.F."/>
            <person name="Baker D."/>
            <person name="Gharbi K."/>
            <person name="Hall N."/>
            <person name="Watson M."/>
            <person name="Adriaenssens E.M."/>
            <person name="Foster-Nyarko E."/>
            <person name="Jarju S."/>
            <person name="Secka A."/>
            <person name="Antonio M."/>
            <person name="Oren A."/>
            <person name="Chaudhuri R.R."/>
            <person name="La Ragione R."/>
            <person name="Hildebrand F."/>
            <person name="Pallen M.J."/>
        </authorList>
    </citation>
    <scope>NUCLEOTIDE SEQUENCE</scope>
    <source>
        <strain evidence="2">ChiSxjej6B18-287</strain>
    </source>
</reference>
<evidence type="ECO:0000259" key="1">
    <source>
        <dbReference type="PROSITE" id="PS51832"/>
    </source>
</evidence>
<dbReference type="CDD" id="cd00077">
    <property type="entry name" value="HDc"/>
    <property type="match status" value="1"/>
</dbReference>
<organism evidence="2 3">
    <name type="scientific">Candidatus Blautia merdigallinarum</name>
    <dbReference type="NCBI Taxonomy" id="2838495"/>
    <lineage>
        <taxon>Bacteria</taxon>
        <taxon>Bacillati</taxon>
        <taxon>Bacillota</taxon>
        <taxon>Clostridia</taxon>
        <taxon>Lachnospirales</taxon>
        <taxon>Lachnospiraceae</taxon>
        <taxon>Blautia</taxon>
    </lineage>
</organism>
<evidence type="ECO:0000313" key="2">
    <source>
        <dbReference type="EMBL" id="HJC11389.1"/>
    </source>
</evidence>
<comment type="caution">
    <text evidence="2">The sequence shown here is derived from an EMBL/GenBank/DDBJ whole genome shotgun (WGS) entry which is preliminary data.</text>
</comment>
<sequence>MAERNIKMIDYDLMSVISHGITVSNLAYEVGEAMALPKDQCYELALAGILHDIGKLRLSRYVSGTEDPLVVEEIKYVRRHPQLGCEALQNRGYSSFVLESIYYHHENYDGSGYPQNLRGEEIPLGSRILRVCDTYAALTEKRSYREAFDPETAIRLMIDEIKNFDMQVFLAFMKAVHKDDQEKERRIEQCS</sequence>
<dbReference type="InterPro" id="IPR006675">
    <property type="entry name" value="HDIG_dom"/>
</dbReference>
<dbReference type="NCBIfam" id="TIGR00277">
    <property type="entry name" value="HDIG"/>
    <property type="match status" value="1"/>
</dbReference>
<dbReference type="Gene3D" id="1.10.3210.10">
    <property type="entry name" value="Hypothetical protein af1432"/>
    <property type="match status" value="1"/>
</dbReference>
<dbReference type="EMBL" id="DWWV01000150">
    <property type="protein sequence ID" value="HJC11389.1"/>
    <property type="molecule type" value="Genomic_DNA"/>
</dbReference>
<dbReference type="InterPro" id="IPR037522">
    <property type="entry name" value="HD_GYP_dom"/>
</dbReference>
<dbReference type="PANTHER" id="PTHR43155">
    <property type="entry name" value="CYCLIC DI-GMP PHOSPHODIESTERASE PA4108-RELATED"/>
    <property type="match status" value="1"/>
</dbReference>
<dbReference type="InterPro" id="IPR003607">
    <property type="entry name" value="HD/PDEase_dom"/>
</dbReference>
<name>A0A9D2N755_9FIRM</name>
<accession>A0A9D2N755</accession>
<dbReference type="PANTHER" id="PTHR43155:SF2">
    <property type="entry name" value="CYCLIC DI-GMP PHOSPHODIESTERASE PA4108"/>
    <property type="match status" value="1"/>
</dbReference>
<gene>
    <name evidence="2" type="ORF">H9935_11395</name>
</gene>
<dbReference type="AlphaFoldDB" id="A0A9D2N755"/>
<feature type="domain" description="HD-GYP" evidence="1">
    <location>
        <begin position="1"/>
        <end position="188"/>
    </location>
</feature>
<evidence type="ECO:0000313" key="3">
    <source>
        <dbReference type="Proteomes" id="UP000823893"/>
    </source>
</evidence>
<protein>
    <submittedName>
        <fullName evidence="2">HD domain-containing protein</fullName>
    </submittedName>
</protein>
<reference evidence="2" key="2">
    <citation type="submission" date="2021-04" db="EMBL/GenBank/DDBJ databases">
        <authorList>
            <person name="Gilroy R."/>
        </authorList>
    </citation>
    <scope>NUCLEOTIDE SEQUENCE</scope>
    <source>
        <strain evidence="2">ChiSxjej6B18-287</strain>
    </source>
</reference>
<dbReference type="Proteomes" id="UP000823893">
    <property type="component" value="Unassembled WGS sequence"/>
</dbReference>